<evidence type="ECO:0000256" key="6">
    <source>
        <dbReference type="ARBA" id="ARBA00023180"/>
    </source>
</evidence>
<dbReference type="PANTHER" id="PTHR12352:SF3">
    <property type="entry name" value="NIDOGEN-2"/>
    <property type="match status" value="1"/>
</dbReference>
<dbReference type="Proteomes" id="UP001292094">
    <property type="component" value="Unassembled WGS sequence"/>
</dbReference>
<dbReference type="SUPFAM" id="SSF57610">
    <property type="entry name" value="Thyroglobulin type-1 domain"/>
    <property type="match status" value="1"/>
</dbReference>
<protein>
    <recommendedName>
        <fullName evidence="9">Thyroglobulin type-1 domain-containing protein</fullName>
    </recommendedName>
</protein>
<sequence length="251" mass="27768">MPRTGRRGGRRCTNPPCRSNKEATTEAPPSCLRDQAEAGTGGSNNSIPVLTCQPDGRYQPIQCHKNICICVDEWTGSSLDGTGIQNGTPDCSRPLPHARVWPGCTGKVKSKFMQDLKKFLLSKVEGGERSTGPDSAGQSVEQFSALTHFRSLDLDSNSFLERREKKAVKRLFRSNPKLRGCGKNLTKYCDVNRDRRVSQEEWLACVTLHNNQTGGSQAGAGDNVVRRIDENPILIYLTSEEETGSLKDRNW</sequence>
<comment type="subcellular location">
    <subcellularLocation>
        <location evidence="1">Secreted</location>
    </subcellularLocation>
</comment>
<feature type="domain" description="Thyroglobulin type-1" evidence="9">
    <location>
        <begin position="28"/>
        <end position="91"/>
    </location>
</feature>
<evidence type="ECO:0000256" key="3">
    <source>
        <dbReference type="ARBA" id="ARBA00022737"/>
    </source>
</evidence>
<dbReference type="InterPro" id="IPR011992">
    <property type="entry name" value="EF-hand-dom_pair"/>
</dbReference>
<dbReference type="InterPro" id="IPR019577">
    <property type="entry name" value="SPARC/Testican_Ca-bd-dom"/>
</dbReference>
<accession>A0AAE1TMF9</accession>
<feature type="region of interest" description="Disordered" evidence="8">
    <location>
        <begin position="1"/>
        <end position="46"/>
    </location>
</feature>
<dbReference type="SUPFAM" id="SSF47473">
    <property type="entry name" value="EF-hand"/>
    <property type="match status" value="1"/>
</dbReference>
<keyword evidence="4" id="KW-0106">Calcium</keyword>
<evidence type="ECO:0000313" key="11">
    <source>
        <dbReference type="Proteomes" id="UP001292094"/>
    </source>
</evidence>
<dbReference type="InterPro" id="IPR051950">
    <property type="entry name" value="Dev_reg/Prot_inhib"/>
</dbReference>
<reference evidence="10" key="1">
    <citation type="submission" date="2023-11" db="EMBL/GenBank/DDBJ databases">
        <title>Genome assemblies of two species of porcelain crab, Petrolisthes cinctipes and Petrolisthes manimaculis (Anomura: Porcellanidae).</title>
        <authorList>
            <person name="Angst P."/>
        </authorList>
    </citation>
    <scope>NUCLEOTIDE SEQUENCE</scope>
    <source>
        <strain evidence="10">PB745_02</strain>
        <tissue evidence="10">Gill</tissue>
    </source>
</reference>
<dbReference type="AlphaFoldDB" id="A0AAE1TMF9"/>
<keyword evidence="11" id="KW-1185">Reference proteome</keyword>
<dbReference type="Pfam" id="PF10591">
    <property type="entry name" value="SPARC_Ca_bdg"/>
    <property type="match status" value="1"/>
</dbReference>
<feature type="compositionally biased region" description="Basic residues" evidence="8">
    <location>
        <begin position="1"/>
        <end position="10"/>
    </location>
</feature>
<evidence type="ECO:0000256" key="4">
    <source>
        <dbReference type="ARBA" id="ARBA00022837"/>
    </source>
</evidence>
<proteinExistence type="predicted"/>
<evidence type="ECO:0000313" key="10">
    <source>
        <dbReference type="EMBL" id="KAK4290717.1"/>
    </source>
</evidence>
<dbReference type="PROSITE" id="PS51162">
    <property type="entry name" value="THYROGLOBULIN_1_2"/>
    <property type="match status" value="1"/>
</dbReference>
<keyword evidence="3" id="KW-0677">Repeat</keyword>
<dbReference type="GO" id="GO:0005509">
    <property type="term" value="F:calcium ion binding"/>
    <property type="evidence" value="ECO:0007669"/>
    <property type="project" value="InterPro"/>
</dbReference>
<keyword evidence="6" id="KW-0325">Glycoprotein</keyword>
<evidence type="ECO:0000256" key="5">
    <source>
        <dbReference type="ARBA" id="ARBA00023157"/>
    </source>
</evidence>
<dbReference type="Pfam" id="PF00086">
    <property type="entry name" value="Thyroglobulin_1"/>
    <property type="match status" value="1"/>
</dbReference>
<dbReference type="GO" id="GO:0005615">
    <property type="term" value="C:extracellular space"/>
    <property type="evidence" value="ECO:0007669"/>
    <property type="project" value="TreeGrafter"/>
</dbReference>
<dbReference type="Gene3D" id="1.10.238.10">
    <property type="entry name" value="EF-hand"/>
    <property type="match status" value="1"/>
</dbReference>
<evidence type="ECO:0000256" key="2">
    <source>
        <dbReference type="ARBA" id="ARBA00022525"/>
    </source>
</evidence>
<organism evidence="10 11">
    <name type="scientific">Petrolisthes manimaculis</name>
    <dbReference type="NCBI Taxonomy" id="1843537"/>
    <lineage>
        <taxon>Eukaryota</taxon>
        <taxon>Metazoa</taxon>
        <taxon>Ecdysozoa</taxon>
        <taxon>Arthropoda</taxon>
        <taxon>Crustacea</taxon>
        <taxon>Multicrustacea</taxon>
        <taxon>Malacostraca</taxon>
        <taxon>Eumalacostraca</taxon>
        <taxon>Eucarida</taxon>
        <taxon>Decapoda</taxon>
        <taxon>Pleocyemata</taxon>
        <taxon>Anomura</taxon>
        <taxon>Galatheoidea</taxon>
        <taxon>Porcellanidae</taxon>
        <taxon>Petrolisthes</taxon>
    </lineage>
</organism>
<dbReference type="PANTHER" id="PTHR12352">
    <property type="entry name" value="SECRETED MODULAR CALCIUM-BINDING PROTEIN"/>
    <property type="match status" value="1"/>
</dbReference>
<comment type="caution">
    <text evidence="7">Lacks conserved residue(s) required for the propagation of feature annotation.</text>
</comment>
<evidence type="ECO:0000256" key="7">
    <source>
        <dbReference type="PROSITE-ProRule" id="PRU00500"/>
    </source>
</evidence>
<dbReference type="EMBL" id="JAWZYT010005388">
    <property type="protein sequence ID" value="KAK4290717.1"/>
    <property type="molecule type" value="Genomic_DNA"/>
</dbReference>
<dbReference type="InterPro" id="IPR036857">
    <property type="entry name" value="Thyroglobulin_1_sf"/>
</dbReference>
<keyword evidence="2" id="KW-0964">Secreted</keyword>
<comment type="caution">
    <text evidence="10">The sequence shown here is derived from an EMBL/GenBank/DDBJ whole genome shotgun (WGS) entry which is preliminary data.</text>
</comment>
<keyword evidence="5" id="KW-1015">Disulfide bond</keyword>
<dbReference type="InterPro" id="IPR018247">
    <property type="entry name" value="EF_Hand_1_Ca_BS"/>
</dbReference>
<evidence type="ECO:0000259" key="9">
    <source>
        <dbReference type="PROSITE" id="PS51162"/>
    </source>
</evidence>
<name>A0AAE1TMF9_9EUCA</name>
<dbReference type="InterPro" id="IPR000716">
    <property type="entry name" value="Thyroglobulin_1"/>
</dbReference>
<dbReference type="SMART" id="SM00211">
    <property type="entry name" value="TY"/>
    <property type="match status" value="1"/>
</dbReference>
<evidence type="ECO:0000256" key="1">
    <source>
        <dbReference type="ARBA" id="ARBA00004613"/>
    </source>
</evidence>
<dbReference type="PROSITE" id="PS00018">
    <property type="entry name" value="EF_HAND_1"/>
    <property type="match status" value="1"/>
</dbReference>
<evidence type="ECO:0000256" key="8">
    <source>
        <dbReference type="SAM" id="MobiDB-lite"/>
    </source>
</evidence>
<dbReference type="Gene3D" id="4.10.800.10">
    <property type="entry name" value="Thyroglobulin type-1"/>
    <property type="match status" value="1"/>
</dbReference>
<gene>
    <name evidence="10" type="ORF">Pmani_036406</name>
</gene>